<dbReference type="InterPro" id="IPR022346">
    <property type="entry name" value="T2SS_GspH"/>
</dbReference>
<evidence type="ECO:0000256" key="7">
    <source>
        <dbReference type="ARBA" id="ARBA00022989"/>
    </source>
</evidence>
<comment type="subcellular location">
    <subcellularLocation>
        <location evidence="1">Cell inner membrane</location>
        <topology evidence="1">Single-pass membrane protein</topology>
    </subcellularLocation>
</comment>
<dbReference type="InterPro" id="IPR012902">
    <property type="entry name" value="N_methyl_site"/>
</dbReference>
<dbReference type="PROSITE" id="PS00409">
    <property type="entry name" value="PROKAR_NTER_METHYL"/>
    <property type="match status" value="1"/>
</dbReference>
<keyword evidence="3" id="KW-1003">Cell membrane</keyword>
<dbReference type="InterPro" id="IPR045584">
    <property type="entry name" value="Pilin-like"/>
</dbReference>
<evidence type="ECO:0000256" key="1">
    <source>
        <dbReference type="ARBA" id="ARBA00004377"/>
    </source>
</evidence>
<gene>
    <name evidence="13" type="ORF">QFW80_15525</name>
</gene>
<evidence type="ECO:0000256" key="4">
    <source>
        <dbReference type="ARBA" id="ARBA00022481"/>
    </source>
</evidence>
<evidence type="ECO:0000313" key="14">
    <source>
        <dbReference type="Proteomes" id="UP001156831"/>
    </source>
</evidence>
<dbReference type="SUPFAM" id="SSF54523">
    <property type="entry name" value="Pili subunits"/>
    <property type="match status" value="1"/>
</dbReference>
<evidence type="ECO:0000256" key="2">
    <source>
        <dbReference type="ARBA" id="ARBA00021549"/>
    </source>
</evidence>
<dbReference type="RefSeq" id="WP_280602880.1">
    <property type="nucleotide sequence ID" value="NZ_JARXRN010000028.1"/>
</dbReference>
<evidence type="ECO:0000313" key="13">
    <source>
        <dbReference type="EMBL" id="MDH5831930.1"/>
    </source>
</evidence>
<evidence type="ECO:0000259" key="12">
    <source>
        <dbReference type="Pfam" id="PF12019"/>
    </source>
</evidence>
<evidence type="ECO:0000256" key="9">
    <source>
        <dbReference type="ARBA" id="ARBA00025772"/>
    </source>
</evidence>
<comment type="similarity">
    <text evidence="9">Belongs to the GSP H family.</text>
</comment>
<keyword evidence="5" id="KW-0997">Cell inner membrane</keyword>
<reference evidence="13 14" key="1">
    <citation type="submission" date="2023-04" db="EMBL/GenBank/DDBJ databases">
        <title>Luteimonas sp. M1R5S18.</title>
        <authorList>
            <person name="Sun J.-Q."/>
        </authorList>
    </citation>
    <scope>NUCLEOTIDE SEQUENCE [LARGE SCALE GENOMIC DNA]</scope>
    <source>
        <strain evidence="13 14">M1R5S18</strain>
    </source>
</reference>
<organism evidence="13 14">
    <name type="scientific">Luteimonas rhizosphaericola</name>
    <dbReference type="NCBI Taxonomy" id="3042024"/>
    <lineage>
        <taxon>Bacteria</taxon>
        <taxon>Pseudomonadati</taxon>
        <taxon>Pseudomonadota</taxon>
        <taxon>Gammaproteobacteria</taxon>
        <taxon>Lysobacterales</taxon>
        <taxon>Lysobacteraceae</taxon>
        <taxon>Luteimonas</taxon>
    </lineage>
</organism>
<comment type="caution">
    <text evidence="13">The sequence shown here is derived from an EMBL/GenBank/DDBJ whole genome shotgun (WGS) entry which is preliminary data.</text>
</comment>
<feature type="domain" description="General secretion pathway GspH" evidence="12">
    <location>
        <begin position="56"/>
        <end position="166"/>
    </location>
</feature>
<feature type="transmembrane region" description="Helical" evidence="11">
    <location>
        <begin position="21"/>
        <end position="46"/>
    </location>
</feature>
<keyword evidence="7 11" id="KW-1133">Transmembrane helix</keyword>
<sequence length="184" mass="19135">MIRPTRPHAPARATRPGGFTLIELMVTVAVIGILAVVGVPAMAGLVNANRITAANENLTAALQLARAEAIRRSASVTVCASTNGTTCVNQANWNRWIVIGRDNAASAAGPEVIDVMRDETMPGNMQLSGPAAGIRFRPSGLIDAEQTLTVCLPTDHPSQNQRVVTVMLGGGVRTTKNNGGGSCP</sequence>
<protein>
    <recommendedName>
        <fullName evidence="2">Type II secretion system protein H</fullName>
    </recommendedName>
    <alternativeName>
        <fullName evidence="10">General secretion pathway protein H</fullName>
    </alternativeName>
</protein>
<evidence type="ECO:0000256" key="3">
    <source>
        <dbReference type="ARBA" id="ARBA00022475"/>
    </source>
</evidence>
<accession>A0ABT6JN51</accession>
<keyword evidence="6 11" id="KW-0812">Transmembrane</keyword>
<evidence type="ECO:0000256" key="11">
    <source>
        <dbReference type="SAM" id="Phobius"/>
    </source>
</evidence>
<dbReference type="NCBIfam" id="TIGR02532">
    <property type="entry name" value="IV_pilin_GFxxxE"/>
    <property type="match status" value="1"/>
</dbReference>
<keyword evidence="14" id="KW-1185">Reference proteome</keyword>
<dbReference type="EMBL" id="JARXRN010000028">
    <property type="protein sequence ID" value="MDH5831930.1"/>
    <property type="molecule type" value="Genomic_DNA"/>
</dbReference>
<keyword evidence="8 11" id="KW-0472">Membrane</keyword>
<evidence type="ECO:0000256" key="10">
    <source>
        <dbReference type="ARBA" id="ARBA00030775"/>
    </source>
</evidence>
<dbReference type="Proteomes" id="UP001156831">
    <property type="component" value="Unassembled WGS sequence"/>
</dbReference>
<evidence type="ECO:0000256" key="6">
    <source>
        <dbReference type="ARBA" id="ARBA00022692"/>
    </source>
</evidence>
<proteinExistence type="inferred from homology"/>
<dbReference type="Gene3D" id="3.55.40.10">
    <property type="entry name" value="minor pseudopilin epsh domain"/>
    <property type="match status" value="1"/>
</dbReference>
<evidence type="ECO:0000256" key="8">
    <source>
        <dbReference type="ARBA" id="ARBA00023136"/>
    </source>
</evidence>
<evidence type="ECO:0000256" key="5">
    <source>
        <dbReference type="ARBA" id="ARBA00022519"/>
    </source>
</evidence>
<keyword evidence="4" id="KW-0488">Methylation</keyword>
<name>A0ABT6JN51_9GAMM</name>
<dbReference type="Pfam" id="PF07963">
    <property type="entry name" value="N_methyl"/>
    <property type="match status" value="1"/>
</dbReference>
<dbReference type="Pfam" id="PF12019">
    <property type="entry name" value="GspH"/>
    <property type="match status" value="1"/>
</dbReference>